<evidence type="ECO:0000313" key="10">
    <source>
        <dbReference type="EMBL" id="GGY69537.1"/>
    </source>
</evidence>
<keyword evidence="4 7" id="KW-0547">Nucleotide-binding</keyword>
<dbReference type="InterPro" id="IPR000719">
    <property type="entry name" value="Prot_kinase_dom"/>
</dbReference>
<dbReference type="Gene3D" id="3.30.200.20">
    <property type="entry name" value="Phosphorylase Kinase, domain 1"/>
    <property type="match status" value="1"/>
</dbReference>
<evidence type="ECO:0000313" key="11">
    <source>
        <dbReference type="Proteomes" id="UP000600946"/>
    </source>
</evidence>
<evidence type="ECO:0000256" key="1">
    <source>
        <dbReference type="ARBA" id="ARBA00012513"/>
    </source>
</evidence>
<dbReference type="PROSITE" id="PS00107">
    <property type="entry name" value="PROTEIN_KINASE_ATP"/>
    <property type="match status" value="1"/>
</dbReference>
<dbReference type="GeneID" id="96295314"/>
<dbReference type="PANTHER" id="PTHR43289:SF6">
    <property type="entry name" value="SERINE_THREONINE-PROTEIN KINASE NEKL-3"/>
    <property type="match status" value="1"/>
</dbReference>
<reference evidence="11" key="1">
    <citation type="journal article" date="2019" name="Int. J. Syst. Evol. Microbiol.">
        <title>The Global Catalogue of Microorganisms (GCM) 10K type strain sequencing project: providing services to taxonomists for standard genome sequencing and annotation.</title>
        <authorList>
            <consortium name="The Broad Institute Genomics Platform"/>
            <consortium name="The Broad Institute Genome Sequencing Center for Infectious Disease"/>
            <person name="Wu L."/>
            <person name="Ma J."/>
        </authorList>
    </citation>
    <scope>NUCLEOTIDE SEQUENCE [LARGE SCALE GENOMIC DNA]</scope>
    <source>
        <strain evidence="11">JCM 4594</strain>
    </source>
</reference>
<evidence type="ECO:0000256" key="5">
    <source>
        <dbReference type="ARBA" id="ARBA00022777"/>
    </source>
</evidence>
<dbReference type="PROSITE" id="PS50011">
    <property type="entry name" value="PROTEIN_KINASE_DOM"/>
    <property type="match status" value="1"/>
</dbReference>
<feature type="binding site" evidence="7">
    <location>
        <position position="55"/>
    </location>
    <ligand>
        <name>ATP</name>
        <dbReference type="ChEBI" id="CHEBI:30616"/>
    </ligand>
</feature>
<dbReference type="Pfam" id="PF00069">
    <property type="entry name" value="Pkinase"/>
    <property type="match status" value="1"/>
</dbReference>
<dbReference type="EMBL" id="BMUU01000022">
    <property type="protein sequence ID" value="GGY69537.1"/>
    <property type="molecule type" value="Genomic_DNA"/>
</dbReference>
<evidence type="ECO:0000256" key="7">
    <source>
        <dbReference type="PROSITE-ProRule" id="PRU10141"/>
    </source>
</evidence>
<keyword evidence="11" id="KW-1185">Reference proteome</keyword>
<sequence>MAVLPPASGVPPTKATSGLVLAAGRYQLISTLGSGGFGRVWLARDHQLNVNVAIKEVYVPPGSTPGETAERVERAAWEARHAAQLRDHPNVVTVHDVVVERSVPWTVMQYIAGHSLADEIRQNGPVEKELGERVALAMLAALGACHQADIMHRDVKPANIMLAEDGTVMLTDFGIAKQVGQSPMTGQDLVVGSLEYIAPERARGNPATPATDLFSLGVTLYHATEGISPFDRGSGMASLSAVLLDELPAPVRAGKRLARVIEGFTVKDPKRRMTADLAAAVLRGSKDTTAPKPKPKPKPKPTVKEPPAAKAAGTPTPKPAGAAAAAKPAALKTSSTKNTSSGGAAVLITLAVLAAMFFNRPIWNYVQDHFLDTAPSTMENIKQGQCFTYSRKSWAPAECGERQPSGTELWQVLRRFDDPTATCSPSSVPGWPTKFIVNYYPGDESHRKFEPQDSSYLLCALRRS</sequence>
<dbReference type="RefSeq" id="WP_190029443.1">
    <property type="nucleotide sequence ID" value="NZ_BMUU01000022.1"/>
</dbReference>
<feature type="region of interest" description="Disordered" evidence="8">
    <location>
        <begin position="281"/>
        <end position="327"/>
    </location>
</feature>
<dbReference type="InterPro" id="IPR008271">
    <property type="entry name" value="Ser/Thr_kinase_AS"/>
</dbReference>
<dbReference type="SMART" id="SM00220">
    <property type="entry name" value="S_TKc"/>
    <property type="match status" value="1"/>
</dbReference>
<evidence type="ECO:0000256" key="3">
    <source>
        <dbReference type="ARBA" id="ARBA00022679"/>
    </source>
</evidence>
<keyword evidence="3" id="KW-0808">Transferase</keyword>
<keyword evidence="6 7" id="KW-0067">ATP-binding</keyword>
<dbReference type="CDD" id="cd14014">
    <property type="entry name" value="STKc_PknB_like"/>
    <property type="match status" value="1"/>
</dbReference>
<evidence type="ECO:0000256" key="4">
    <source>
        <dbReference type="ARBA" id="ARBA00022741"/>
    </source>
</evidence>
<dbReference type="PROSITE" id="PS00108">
    <property type="entry name" value="PROTEIN_KINASE_ST"/>
    <property type="match status" value="1"/>
</dbReference>
<gene>
    <name evidence="10" type="ORF">GCM10010326_74750</name>
</gene>
<dbReference type="PANTHER" id="PTHR43289">
    <property type="entry name" value="MITOGEN-ACTIVATED PROTEIN KINASE KINASE KINASE 20-RELATED"/>
    <property type="match status" value="1"/>
</dbReference>
<dbReference type="InterPro" id="IPR011009">
    <property type="entry name" value="Kinase-like_dom_sf"/>
</dbReference>
<keyword evidence="2" id="KW-0723">Serine/threonine-protein kinase</keyword>
<protein>
    <recommendedName>
        <fullName evidence="1">non-specific serine/threonine protein kinase</fullName>
        <ecNumber evidence="1">2.7.11.1</ecNumber>
    </recommendedName>
</protein>
<dbReference type="EC" id="2.7.11.1" evidence="1"/>
<evidence type="ECO:0000256" key="6">
    <source>
        <dbReference type="ARBA" id="ARBA00022840"/>
    </source>
</evidence>
<proteinExistence type="predicted"/>
<evidence type="ECO:0000256" key="8">
    <source>
        <dbReference type="SAM" id="MobiDB-lite"/>
    </source>
</evidence>
<feature type="domain" description="Protein kinase" evidence="9">
    <location>
        <begin position="26"/>
        <end position="282"/>
    </location>
</feature>
<accession>A0ABQ3B083</accession>
<comment type="caution">
    <text evidence="10">The sequence shown here is derived from an EMBL/GenBank/DDBJ whole genome shotgun (WGS) entry which is preliminary data.</text>
</comment>
<dbReference type="InterPro" id="IPR017441">
    <property type="entry name" value="Protein_kinase_ATP_BS"/>
</dbReference>
<keyword evidence="5" id="KW-0418">Kinase</keyword>
<organism evidence="10 11">
    <name type="scientific">Streptomyces xanthochromogenes</name>
    <dbReference type="NCBI Taxonomy" id="67384"/>
    <lineage>
        <taxon>Bacteria</taxon>
        <taxon>Bacillati</taxon>
        <taxon>Actinomycetota</taxon>
        <taxon>Actinomycetes</taxon>
        <taxon>Kitasatosporales</taxon>
        <taxon>Streptomycetaceae</taxon>
        <taxon>Streptomyces</taxon>
    </lineage>
</organism>
<dbReference type="Proteomes" id="UP000600946">
    <property type="component" value="Unassembled WGS sequence"/>
</dbReference>
<dbReference type="SUPFAM" id="SSF56112">
    <property type="entry name" value="Protein kinase-like (PK-like)"/>
    <property type="match status" value="1"/>
</dbReference>
<dbReference type="Gene3D" id="1.10.510.10">
    <property type="entry name" value="Transferase(Phosphotransferase) domain 1"/>
    <property type="match status" value="1"/>
</dbReference>
<evidence type="ECO:0000259" key="9">
    <source>
        <dbReference type="PROSITE" id="PS50011"/>
    </source>
</evidence>
<feature type="compositionally biased region" description="Low complexity" evidence="8">
    <location>
        <begin position="305"/>
        <end position="327"/>
    </location>
</feature>
<evidence type="ECO:0000256" key="2">
    <source>
        <dbReference type="ARBA" id="ARBA00022527"/>
    </source>
</evidence>
<name>A0ABQ3B083_9ACTN</name>